<dbReference type="EMBL" id="FUZU01000003">
    <property type="protein sequence ID" value="SKC83852.1"/>
    <property type="molecule type" value="Genomic_DNA"/>
</dbReference>
<keyword evidence="1" id="KW-0812">Transmembrane</keyword>
<protein>
    <submittedName>
        <fullName evidence="4">Two component regulator propeller</fullName>
    </submittedName>
</protein>
<dbReference type="GO" id="GO:0016020">
    <property type="term" value="C:membrane"/>
    <property type="evidence" value="ECO:0007669"/>
    <property type="project" value="InterPro"/>
</dbReference>
<accession>A0A1T5M6I7</accession>
<organism evidence="4 5">
    <name type="scientific">Ohtaekwangia koreensis</name>
    <dbReference type="NCBI Taxonomy" id="688867"/>
    <lineage>
        <taxon>Bacteria</taxon>
        <taxon>Pseudomonadati</taxon>
        <taxon>Bacteroidota</taxon>
        <taxon>Cytophagia</taxon>
        <taxon>Cytophagales</taxon>
        <taxon>Fulvivirgaceae</taxon>
        <taxon>Ohtaekwangia</taxon>
    </lineage>
</organism>
<dbReference type="InterPro" id="IPR050640">
    <property type="entry name" value="Bact_2-comp_sensor_kinase"/>
</dbReference>
<feature type="domain" description="Signal transduction histidine kinase internal region" evidence="2">
    <location>
        <begin position="779"/>
        <end position="855"/>
    </location>
</feature>
<gene>
    <name evidence="4" type="ORF">SAMN05660236_4569</name>
</gene>
<reference evidence="4 5" key="1">
    <citation type="submission" date="2017-02" db="EMBL/GenBank/DDBJ databases">
        <authorList>
            <person name="Peterson S.W."/>
        </authorList>
    </citation>
    <scope>NUCLEOTIDE SEQUENCE [LARGE SCALE GENOMIC DNA]</scope>
    <source>
        <strain evidence="4 5">DSM 25262</strain>
    </source>
</reference>
<proteinExistence type="predicted"/>
<dbReference type="GO" id="GO:0000155">
    <property type="term" value="F:phosphorelay sensor kinase activity"/>
    <property type="evidence" value="ECO:0007669"/>
    <property type="project" value="InterPro"/>
</dbReference>
<dbReference type="Gene3D" id="2.60.40.10">
    <property type="entry name" value="Immunoglobulins"/>
    <property type="match status" value="1"/>
</dbReference>
<dbReference type="InterPro" id="IPR011110">
    <property type="entry name" value="Reg_prop"/>
</dbReference>
<dbReference type="Proteomes" id="UP000190961">
    <property type="component" value="Unassembled WGS sequence"/>
</dbReference>
<dbReference type="InterPro" id="IPR036890">
    <property type="entry name" value="HATPase_C_sf"/>
</dbReference>
<dbReference type="InterPro" id="IPR010559">
    <property type="entry name" value="Sig_transdc_His_kin_internal"/>
</dbReference>
<dbReference type="PANTHER" id="PTHR34220">
    <property type="entry name" value="SENSOR HISTIDINE KINASE YPDA"/>
    <property type="match status" value="1"/>
</dbReference>
<evidence type="ECO:0000313" key="4">
    <source>
        <dbReference type="EMBL" id="SKC83852.1"/>
    </source>
</evidence>
<dbReference type="InterPro" id="IPR013783">
    <property type="entry name" value="Ig-like_fold"/>
</dbReference>
<dbReference type="Pfam" id="PF06580">
    <property type="entry name" value="His_kinase"/>
    <property type="match status" value="1"/>
</dbReference>
<dbReference type="OrthoDB" id="9809670at2"/>
<dbReference type="PANTHER" id="PTHR34220:SF7">
    <property type="entry name" value="SENSOR HISTIDINE KINASE YPDA"/>
    <property type="match status" value="1"/>
</dbReference>
<evidence type="ECO:0000313" key="5">
    <source>
        <dbReference type="Proteomes" id="UP000190961"/>
    </source>
</evidence>
<evidence type="ECO:0000256" key="1">
    <source>
        <dbReference type="SAM" id="Phobius"/>
    </source>
</evidence>
<dbReference type="Gene3D" id="3.30.565.10">
    <property type="entry name" value="Histidine kinase-like ATPase, C-terminal domain"/>
    <property type="match status" value="1"/>
</dbReference>
<name>A0A1T5M6I7_9BACT</name>
<dbReference type="RefSeq" id="WP_079689083.1">
    <property type="nucleotide sequence ID" value="NZ_FUZU01000003.1"/>
</dbReference>
<dbReference type="InterPro" id="IPR015943">
    <property type="entry name" value="WD40/YVTN_repeat-like_dom_sf"/>
</dbReference>
<dbReference type="SUPFAM" id="SSF63829">
    <property type="entry name" value="Calcium-dependent phosphotriesterase"/>
    <property type="match status" value="2"/>
</dbReference>
<evidence type="ECO:0000259" key="2">
    <source>
        <dbReference type="Pfam" id="PF06580"/>
    </source>
</evidence>
<feature type="transmembrane region" description="Helical" evidence="1">
    <location>
        <begin position="741"/>
        <end position="762"/>
    </location>
</feature>
<feature type="domain" description="Two component regulator three Y" evidence="3">
    <location>
        <begin position="677"/>
        <end position="733"/>
    </location>
</feature>
<dbReference type="Pfam" id="PF07494">
    <property type="entry name" value="Reg_prop"/>
    <property type="match status" value="1"/>
</dbReference>
<dbReference type="InterPro" id="IPR011123">
    <property type="entry name" value="Y_Y_Y"/>
</dbReference>
<dbReference type="Gene3D" id="2.130.10.10">
    <property type="entry name" value="YVTN repeat-like/Quinoprotein amine dehydrogenase"/>
    <property type="match status" value="4"/>
</dbReference>
<dbReference type="STRING" id="688867.SAMN05660236_4569"/>
<keyword evidence="1" id="KW-1133">Transmembrane helix</keyword>
<dbReference type="SUPFAM" id="SSF55874">
    <property type="entry name" value="ATPase domain of HSP90 chaperone/DNA topoisomerase II/histidine kinase"/>
    <property type="match status" value="1"/>
</dbReference>
<keyword evidence="5" id="KW-1185">Reference proteome</keyword>
<keyword evidence="1" id="KW-0472">Membrane</keyword>
<sequence length="982" mass="112456">MPRSIYFLLLSVLYTFTTFESHSQSRSYKNYTTDNGLPSNTIYASFQDSKGFMWFGTPLGVSRYDGYTFSHLTIRDGLSDNEVFNFFEDSSDRIWFRTLNGKVSYFKDGFITNSSTDTTLRLLDSQSYISGMFEDAQGTVWISTLRDGIVNYSRNKQIHRFFHNNDFESINDIFSIGNSRIAIVSRTGIYKVQMNEKQDAILETDTCHLLTTANLQLPRSAQLSQHDILYSSHGHVYAGNLQDDTFSVFMRPASSTLSVYNIGQDHDNIWICTNKGVIPYSKITRKFLTPFLQAYKISSVIRDREGNCWITTLDGGIFFCSGKDIFSYTVADGLVSSKISCLSKDPANALWFGYEDGVVGIYRHGRMRSIPIANNAVKEDCRIRKIHFNGGRCWIASQVGLYLLERNSTTLLCGNVREMIEHPQGELWLGASDRVFVLSRSIYEAYKNDVTVLPSDCKLGYGNYGVLKRERSNAFFLDKQNTMWISTDKHLYKAIDDSLIAVNPERFNDKVQVNDFEELSDTTLVLATNGDGVIFFDKHEKYVTVGEEQGLTSGVCNAISADASGAIWVATSNGVNKITGYPDKLKIEHYTVLDGMLTNEITDLLVLKDTVWVATNKGLNFFDRHLSIQDTIQPLIYIDHITVHGKRYLPQMESLIFNHSENDVEIKYVSPLYNSIGEVLYRYKLHRDSPWKYTRDPFVYLPELSWGEYEFIVAAKGRSGIWSKEVSLSFTIKKPFWRSNFFILSVIGLLIAVAWGGIAFYLRQQRTKAMWQQRALVSELRTLRAQMNPHFIFNALNSIHALFLRNDIVMAQEYLGRFGKLMRSILDQSEEITIPIHEELASITNYLEIEKLRMNYGFTYSIDVDPALDIYTQEMPSMILQPFIENSIWHGFQHTASDQKLTIQLAMGHEFIIITLRDNGIGRKKSFSLKKNHRSKGINLIRDRIEIINFERKQKIELSIEDLEDEYGNHPGTLVTFKIPSI</sequence>
<dbReference type="AlphaFoldDB" id="A0A1T5M6I7"/>
<evidence type="ECO:0000259" key="3">
    <source>
        <dbReference type="Pfam" id="PF07495"/>
    </source>
</evidence>
<dbReference type="Pfam" id="PF07495">
    <property type="entry name" value="Y_Y_Y"/>
    <property type="match status" value="1"/>
</dbReference>